<evidence type="ECO:0000256" key="4">
    <source>
        <dbReference type="ARBA" id="ARBA00023288"/>
    </source>
</evidence>
<dbReference type="PANTHER" id="PTHR23055">
    <property type="entry name" value="CALCIUM BINDING PROTEINS"/>
    <property type="match status" value="1"/>
</dbReference>
<keyword evidence="6" id="KW-1185">Reference proteome</keyword>
<name>A0ABQ9DKM3_9PASS</name>
<keyword evidence="2" id="KW-0519">Myristate</keyword>
<dbReference type="EMBL" id="WHWB01033303">
    <property type="protein sequence ID" value="KAJ7420627.1"/>
    <property type="molecule type" value="Genomic_DNA"/>
</dbReference>
<evidence type="ECO:0000256" key="1">
    <source>
        <dbReference type="ARBA" id="ARBA00006049"/>
    </source>
</evidence>
<sequence>MTYESEMQFRKSSDGFKLKIRQEDERQKYFLTYIDKTPKPSLHPWGCLDIPSPLKLPLYDQSSPLALCWTSSSKMGKQNSKLAPEVMEDLVKSTEFNEHELKQWYKGFLKDCPSGRLNLEEFQQLYVKWFKYSLRCRKLNLFGDKDCQQVKRGDPAPLLSPSEAASGVLCPVLGTSGQERHGAPGASPLWAAKMARGLEHVFYEERQSLEKRQLRVDLMNVYQYLEGGFKREYNGPYLPDNLLWRLNLENKDVR</sequence>
<evidence type="ECO:0000313" key="5">
    <source>
        <dbReference type="EMBL" id="KAJ7420627.1"/>
    </source>
</evidence>
<dbReference type="InterPro" id="IPR011992">
    <property type="entry name" value="EF-hand-dom_pair"/>
</dbReference>
<dbReference type="Proteomes" id="UP001145742">
    <property type="component" value="Unassembled WGS sequence"/>
</dbReference>
<reference evidence="5" key="1">
    <citation type="submission" date="2019-10" db="EMBL/GenBank/DDBJ databases">
        <authorList>
            <person name="Soares A.E.R."/>
            <person name="Aleixo A."/>
            <person name="Schneider P."/>
            <person name="Miyaki C.Y."/>
            <person name="Schneider M.P."/>
            <person name="Mello C."/>
            <person name="Vasconcelos A.T.R."/>
        </authorList>
    </citation>
    <scope>NUCLEOTIDE SEQUENCE</scope>
    <source>
        <tissue evidence="5">Muscle</tissue>
    </source>
</reference>
<evidence type="ECO:0000313" key="6">
    <source>
        <dbReference type="Proteomes" id="UP001145742"/>
    </source>
</evidence>
<evidence type="ECO:0000256" key="3">
    <source>
        <dbReference type="ARBA" id="ARBA00022737"/>
    </source>
</evidence>
<evidence type="ECO:0000256" key="2">
    <source>
        <dbReference type="ARBA" id="ARBA00022707"/>
    </source>
</evidence>
<accession>A0ABQ9DKM3</accession>
<keyword evidence="3" id="KW-0677">Repeat</keyword>
<dbReference type="PANTHER" id="PTHR23055:SF101">
    <property type="entry name" value="VISININ-LIKE PROTEIN 1"/>
    <property type="match status" value="1"/>
</dbReference>
<dbReference type="SUPFAM" id="SSF47473">
    <property type="entry name" value="EF-hand"/>
    <property type="match status" value="1"/>
</dbReference>
<dbReference type="PRINTS" id="PR00450">
    <property type="entry name" value="RECOVERIN"/>
</dbReference>
<organism evidence="5 6">
    <name type="scientific">Willisornis vidua</name>
    <name type="common">Xingu scale-backed antbird</name>
    <dbReference type="NCBI Taxonomy" id="1566151"/>
    <lineage>
        <taxon>Eukaryota</taxon>
        <taxon>Metazoa</taxon>
        <taxon>Chordata</taxon>
        <taxon>Craniata</taxon>
        <taxon>Vertebrata</taxon>
        <taxon>Euteleostomi</taxon>
        <taxon>Archelosauria</taxon>
        <taxon>Archosauria</taxon>
        <taxon>Dinosauria</taxon>
        <taxon>Saurischia</taxon>
        <taxon>Theropoda</taxon>
        <taxon>Coelurosauria</taxon>
        <taxon>Aves</taxon>
        <taxon>Neognathae</taxon>
        <taxon>Neoaves</taxon>
        <taxon>Telluraves</taxon>
        <taxon>Australaves</taxon>
        <taxon>Passeriformes</taxon>
        <taxon>Thamnophilidae</taxon>
        <taxon>Willisornis</taxon>
    </lineage>
</organism>
<dbReference type="InterPro" id="IPR028846">
    <property type="entry name" value="Recoverin"/>
</dbReference>
<comment type="similarity">
    <text evidence="1">Belongs to the recoverin family.</text>
</comment>
<keyword evidence="4" id="KW-0449">Lipoprotein</keyword>
<protein>
    <submittedName>
        <fullName evidence="5">Uncharacterized protein</fullName>
    </submittedName>
</protein>
<gene>
    <name evidence="5" type="ORF">WISP_47589</name>
</gene>
<comment type="caution">
    <text evidence="5">The sequence shown here is derived from an EMBL/GenBank/DDBJ whole genome shotgun (WGS) entry which is preliminary data.</text>
</comment>
<proteinExistence type="inferred from homology"/>
<dbReference type="Gene3D" id="1.10.238.10">
    <property type="entry name" value="EF-hand"/>
    <property type="match status" value="1"/>
</dbReference>